<dbReference type="EMBL" id="PELM01000050">
    <property type="protein sequence ID" value="RTH04554.1"/>
    <property type="molecule type" value="Genomic_DNA"/>
</dbReference>
<feature type="domain" description="Peptidase S24/S26A/S26B/S26C" evidence="1">
    <location>
        <begin position="108"/>
        <end position="226"/>
    </location>
</feature>
<gene>
    <name evidence="3" type="ORF">CSW30_03160</name>
    <name evidence="2" type="ORF">CSW50_02440</name>
</gene>
<protein>
    <recommendedName>
        <fullName evidence="1">Peptidase S24/S26A/S26B/S26C domain-containing protein</fullName>
    </recommendedName>
</protein>
<dbReference type="Gene3D" id="1.10.260.40">
    <property type="entry name" value="lambda repressor-like DNA-binding domains"/>
    <property type="match status" value="1"/>
</dbReference>
<dbReference type="PANTHER" id="PTHR33516">
    <property type="entry name" value="LEXA REPRESSOR"/>
    <property type="match status" value="1"/>
</dbReference>
<organism evidence="2 5">
    <name type="scientific">Thermus scotoductus</name>
    <dbReference type="NCBI Taxonomy" id="37636"/>
    <lineage>
        <taxon>Bacteria</taxon>
        <taxon>Thermotogati</taxon>
        <taxon>Deinococcota</taxon>
        <taxon>Deinococci</taxon>
        <taxon>Thermales</taxon>
        <taxon>Thermaceae</taxon>
        <taxon>Thermus</taxon>
    </lineage>
</organism>
<comment type="caution">
    <text evidence="2">The sequence shown here is derived from an EMBL/GenBank/DDBJ whole genome shotgun (WGS) entry which is preliminary data.</text>
</comment>
<dbReference type="CDD" id="cd00093">
    <property type="entry name" value="HTH_XRE"/>
    <property type="match status" value="1"/>
</dbReference>
<dbReference type="SUPFAM" id="SSF47413">
    <property type="entry name" value="lambda repressor-like DNA-binding domains"/>
    <property type="match status" value="1"/>
</dbReference>
<evidence type="ECO:0000313" key="3">
    <source>
        <dbReference type="EMBL" id="RTI10971.1"/>
    </source>
</evidence>
<accession>A0A430RB09</accession>
<evidence type="ECO:0000259" key="1">
    <source>
        <dbReference type="Pfam" id="PF00717"/>
    </source>
</evidence>
<dbReference type="CDD" id="cd06529">
    <property type="entry name" value="S24_LexA-like"/>
    <property type="match status" value="1"/>
</dbReference>
<evidence type="ECO:0000313" key="4">
    <source>
        <dbReference type="Proteomes" id="UP000287173"/>
    </source>
</evidence>
<evidence type="ECO:0000313" key="2">
    <source>
        <dbReference type="EMBL" id="RTH04554.1"/>
    </source>
</evidence>
<dbReference type="InterPro" id="IPR036286">
    <property type="entry name" value="LexA/Signal_pep-like_sf"/>
</dbReference>
<dbReference type="SUPFAM" id="SSF51306">
    <property type="entry name" value="LexA/Signal peptidase"/>
    <property type="match status" value="1"/>
</dbReference>
<dbReference type="InterPro" id="IPR039418">
    <property type="entry name" value="LexA-like"/>
</dbReference>
<dbReference type="EMBL" id="PEMG01000063">
    <property type="protein sequence ID" value="RTI10971.1"/>
    <property type="molecule type" value="Genomic_DNA"/>
</dbReference>
<evidence type="ECO:0000313" key="5">
    <source>
        <dbReference type="Proteomes" id="UP000288082"/>
    </source>
</evidence>
<dbReference type="InterPro" id="IPR010982">
    <property type="entry name" value="Lambda_DNA-bd_dom_sf"/>
</dbReference>
<dbReference type="AlphaFoldDB" id="A0A430RB09"/>
<dbReference type="RefSeq" id="WP_126187110.1">
    <property type="nucleotide sequence ID" value="NZ_PELM01000050.1"/>
</dbReference>
<dbReference type="Proteomes" id="UP000288082">
    <property type="component" value="Unassembled WGS sequence"/>
</dbReference>
<dbReference type="PANTHER" id="PTHR33516:SF2">
    <property type="entry name" value="LEXA REPRESSOR-RELATED"/>
    <property type="match status" value="1"/>
</dbReference>
<sequence length="242" mass="27095">MAAGVEIGDRAGAAIRRRMRELGLSQPDLGRALGRSHSWVNMYLLERPEYTLRRMWVQNPDLIARLLRALQWTPEEFTRETGIELPTMPAGLKASITYMERIPKVGVVSAARGDSMAEPMGYVEVDSSVLSRYSGYTLFALEVDGDSMYCEDLPFAIPPGAIVVVAKEKQPNPGDIVVAWHKEREVGYLKQWFPKTGYQVLRSWNPEVPPMVVQDPDEVEIQGVVVQIVIDPSRVSVKAKGR</sequence>
<dbReference type="InterPro" id="IPR015927">
    <property type="entry name" value="Peptidase_S24_S26A/B/C"/>
</dbReference>
<dbReference type="Gene3D" id="2.10.109.10">
    <property type="entry name" value="Umud Fragment, subunit A"/>
    <property type="match status" value="1"/>
</dbReference>
<dbReference type="InterPro" id="IPR050077">
    <property type="entry name" value="LexA_repressor"/>
</dbReference>
<name>A0A430RB09_THESC</name>
<dbReference type="GO" id="GO:0003677">
    <property type="term" value="F:DNA binding"/>
    <property type="evidence" value="ECO:0007669"/>
    <property type="project" value="InterPro"/>
</dbReference>
<proteinExistence type="predicted"/>
<dbReference type="InterPro" id="IPR001387">
    <property type="entry name" value="Cro/C1-type_HTH"/>
</dbReference>
<reference evidence="4 5" key="1">
    <citation type="journal article" date="2019" name="Extremophiles">
        <title>Biogeography of thermophiles and predominance of Thermus scotoductus in domestic water heaters.</title>
        <authorList>
            <person name="Wilpiszeski R.L."/>
            <person name="Zhang Z."/>
            <person name="House C.H."/>
        </authorList>
    </citation>
    <scope>NUCLEOTIDE SEQUENCE [LARGE SCALE GENOMIC DNA]</scope>
    <source>
        <strain evidence="3 4">17_S17</strain>
        <strain evidence="2 5">38_S38</strain>
    </source>
</reference>
<dbReference type="Pfam" id="PF00717">
    <property type="entry name" value="Peptidase_S24"/>
    <property type="match status" value="1"/>
</dbReference>
<dbReference type="Proteomes" id="UP000287173">
    <property type="component" value="Unassembled WGS sequence"/>
</dbReference>